<evidence type="ECO:0000313" key="2">
    <source>
        <dbReference type="EMBL" id="KKK75334.1"/>
    </source>
</evidence>
<dbReference type="Gene3D" id="1.10.30.50">
    <property type="match status" value="1"/>
</dbReference>
<sequence length="306" mass="34840">MATKLIDLKGKRFGKLKVLQQAKNRGIRVYWLVACDCGSDPYEIESYGLRNDCRQCPECSRLGVIKDLKRKQFGEWTVIRQTERPQGSKHRGAFWLAQCSCGSNPRVMRADYFTNKGSATDCGCVYIEGRQDIIGQIFGRLTVKRWLGHRRYLCKCSCDNGHCEVEKQHLVSGMTQSCGCLQVALLLQRKTGSRGFAGLTGIDHPNWNGGSSFFPHPPEFNKLLKKAVRDRDGEVCIMCGCYENGRRHSVHHIDYDKKNNDMQNLVTLCVSCHTKTNSNRKGWQPNFERLMVEPLNTKEAVIQQTQ</sequence>
<dbReference type="InterPro" id="IPR002711">
    <property type="entry name" value="HNH"/>
</dbReference>
<accession>A0A0F9A9Z8</accession>
<dbReference type="EMBL" id="LAZR01055915">
    <property type="protein sequence ID" value="KKK75334.1"/>
    <property type="molecule type" value="Genomic_DNA"/>
</dbReference>
<gene>
    <name evidence="2" type="ORF">LCGC14_2874750</name>
</gene>
<dbReference type="GO" id="GO:0008270">
    <property type="term" value="F:zinc ion binding"/>
    <property type="evidence" value="ECO:0007669"/>
    <property type="project" value="InterPro"/>
</dbReference>
<dbReference type="InterPro" id="IPR003615">
    <property type="entry name" value="HNH_nuc"/>
</dbReference>
<dbReference type="SMART" id="SM00507">
    <property type="entry name" value="HNHc"/>
    <property type="match status" value="1"/>
</dbReference>
<dbReference type="GO" id="GO:0004519">
    <property type="term" value="F:endonuclease activity"/>
    <property type="evidence" value="ECO:0007669"/>
    <property type="project" value="InterPro"/>
</dbReference>
<evidence type="ECO:0000259" key="1">
    <source>
        <dbReference type="SMART" id="SM00507"/>
    </source>
</evidence>
<proteinExistence type="predicted"/>
<comment type="caution">
    <text evidence="2">The sequence shown here is derived from an EMBL/GenBank/DDBJ whole genome shotgun (WGS) entry which is preliminary data.</text>
</comment>
<protein>
    <recommendedName>
        <fullName evidence="1">HNH nuclease domain-containing protein</fullName>
    </recommendedName>
</protein>
<name>A0A0F9A9Z8_9ZZZZ</name>
<reference evidence="2" key="1">
    <citation type="journal article" date="2015" name="Nature">
        <title>Complex archaea that bridge the gap between prokaryotes and eukaryotes.</title>
        <authorList>
            <person name="Spang A."/>
            <person name="Saw J.H."/>
            <person name="Jorgensen S.L."/>
            <person name="Zaremba-Niedzwiedzka K."/>
            <person name="Martijn J."/>
            <person name="Lind A.E."/>
            <person name="van Eijk R."/>
            <person name="Schleper C."/>
            <person name="Guy L."/>
            <person name="Ettema T.J."/>
        </authorList>
    </citation>
    <scope>NUCLEOTIDE SEQUENCE</scope>
</reference>
<feature type="domain" description="HNH nuclease" evidence="1">
    <location>
        <begin position="223"/>
        <end position="274"/>
    </location>
</feature>
<dbReference type="AlphaFoldDB" id="A0A0F9A9Z8"/>
<dbReference type="GO" id="GO:0003676">
    <property type="term" value="F:nucleic acid binding"/>
    <property type="evidence" value="ECO:0007669"/>
    <property type="project" value="InterPro"/>
</dbReference>
<dbReference type="CDD" id="cd00085">
    <property type="entry name" value="HNHc"/>
    <property type="match status" value="1"/>
</dbReference>
<dbReference type="Pfam" id="PF01844">
    <property type="entry name" value="HNH"/>
    <property type="match status" value="1"/>
</dbReference>
<organism evidence="2">
    <name type="scientific">marine sediment metagenome</name>
    <dbReference type="NCBI Taxonomy" id="412755"/>
    <lineage>
        <taxon>unclassified sequences</taxon>
        <taxon>metagenomes</taxon>
        <taxon>ecological metagenomes</taxon>
    </lineage>
</organism>